<dbReference type="ExpressionAtlas" id="N1QVD5">
    <property type="expression patterns" value="baseline"/>
</dbReference>
<name>N1QVD5_AEGTA</name>
<dbReference type="EnsemblPlants" id="EMT13256">
    <property type="protein sequence ID" value="EMT13256"/>
    <property type="gene ID" value="F775_42803"/>
</dbReference>
<protein>
    <submittedName>
        <fullName evidence="1">Uncharacterized protein</fullName>
    </submittedName>
</protein>
<reference evidence="1" key="1">
    <citation type="submission" date="2015-06" db="UniProtKB">
        <authorList>
            <consortium name="EnsemblPlants"/>
        </authorList>
    </citation>
    <scope>IDENTIFICATION</scope>
</reference>
<dbReference type="AlphaFoldDB" id="N1QVD5"/>
<organism evidence="1">
    <name type="scientific">Aegilops tauschii</name>
    <name type="common">Tausch's goatgrass</name>
    <name type="synonym">Aegilops squarrosa</name>
    <dbReference type="NCBI Taxonomy" id="37682"/>
    <lineage>
        <taxon>Eukaryota</taxon>
        <taxon>Viridiplantae</taxon>
        <taxon>Streptophyta</taxon>
        <taxon>Embryophyta</taxon>
        <taxon>Tracheophyta</taxon>
        <taxon>Spermatophyta</taxon>
        <taxon>Magnoliopsida</taxon>
        <taxon>Liliopsida</taxon>
        <taxon>Poales</taxon>
        <taxon>Poaceae</taxon>
        <taxon>BOP clade</taxon>
        <taxon>Pooideae</taxon>
        <taxon>Triticodae</taxon>
        <taxon>Triticeae</taxon>
        <taxon>Triticinae</taxon>
        <taxon>Aegilops</taxon>
    </lineage>
</organism>
<evidence type="ECO:0000313" key="1">
    <source>
        <dbReference type="EnsemblPlants" id="EMT13256"/>
    </source>
</evidence>
<sequence>MSMVDGDASGRLESILTDSSVPLARRAWAAAIELGMLARLAAPAVVVYMINYLMSMSTQVLCGRLGTLEFAGAPKSPPRASPASVVSNSSPIIAPTTVLK</sequence>
<accession>N1QVD5</accession>
<proteinExistence type="predicted"/>